<evidence type="ECO:0000313" key="3">
    <source>
        <dbReference type="Proteomes" id="UP000199656"/>
    </source>
</evidence>
<evidence type="ECO:0000256" key="1">
    <source>
        <dbReference type="ARBA" id="ARBA00006484"/>
    </source>
</evidence>
<dbReference type="RefSeq" id="WP_089761961.1">
    <property type="nucleotide sequence ID" value="NZ_BKAT01000039.1"/>
</dbReference>
<dbReference type="PRINTS" id="PR00080">
    <property type="entry name" value="SDRFAMILY"/>
</dbReference>
<name>A0A1H4C466_9BACT</name>
<sequence>MELNLNNKVAIVTGGSKGIGKGIAAALAGEGAKVVITARNTDELEDTAATLRLSNYEVTAIAADMTKESDLQALVAETIQRYGHIDILVNNAGGIDSFGPLETISLQQWRDIFELNFFGVIALTNLVLPHLKKQGGGRIINISSENAEQPDPNMGHYNATKAALNNYSKTLAENYGKDNILVNTVSPAFIKTPLVDDMLEGIAREKNISLSEAAKAFLKENRPYQVLGRPGTPEEVGSLVAFLASDQASFITGSVFRVDGGSVGTV</sequence>
<gene>
    <name evidence="2" type="ORF">SAMN05660909_02444</name>
</gene>
<dbReference type="PROSITE" id="PS00061">
    <property type="entry name" value="ADH_SHORT"/>
    <property type="match status" value="1"/>
</dbReference>
<dbReference type="STRING" id="408074.SAMN05660909_02444"/>
<dbReference type="NCBIfam" id="NF005559">
    <property type="entry name" value="PRK07231.1"/>
    <property type="match status" value="1"/>
</dbReference>
<organism evidence="2 3">
    <name type="scientific">Chitinophaga terrae</name>
    <name type="common">ex Kim and Jung 2007</name>
    <dbReference type="NCBI Taxonomy" id="408074"/>
    <lineage>
        <taxon>Bacteria</taxon>
        <taxon>Pseudomonadati</taxon>
        <taxon>Bacteroidota</taxon>
        <taxon>Chitinophagia</taxon>
        <taxon>Chitinophagales</taxon>
        <taxon>Chitinophagaceae</taxon>
        <taxon>Chitinophaga</taxon>
    </lineage>
</organism>
<comment type="similarity">
    <text evidence="1">Belongs to the short-chain dehydrogenases/reductases (SDR) family.</text>
</comment>
<dbReference type="PANTHER" id="PTHR42879">
    <property type="entry name" value="3-OXOACYL-(ACYL-CARRIER-PROTEIN) REDUCTASE"/>
    <property type="match status" value="1"/>
</dbReference>
<dbReference type="SUPFAM" id="SSF51735">
    <property type="entry name" value="NAD(P)-binding Rossmann-fold domains"/>
    <property type="match status" value="1"/>
</dbReference>
<dbReference type="Proteomes" id="UP000199656">
    <property type="component" value="Unassembled WGS sequence"/>
</dbReference>
<evidence type="ECO:0000313" key="2">
    <source>
        <dbReference type="EMBL" id="SEA55169.1"/>
    </source>
</evidence>
<dbReference type="Gene3D" id="3.40.50.720">
    <property type="entry name" value="NAD(P)-binding Rossmann-like Domain"/>
    <property type="match status" value="1"/>
</dbReference>
<dbReference type="InterPro" id="IPR050259">
    <property type="entry name" value="SDR"/>
</dbReference>
<accession>A0A1H4C466</accession>
<dbReference type="OrthoDB" id="9804774at2"/>
<dbReference type="Pfam" id="PF13561">
    <property type="entry name" value="adh_short_C2"/>
    <property type="match status" value="1"/>
</dbReference>
<dbReference type="AlphaFoldDB" id="A0A1H4C466"/>
<protein>
    <submittedName>
        <fullName evidence="2">NAD(P)-dependent dehydrogenase, short-chain alcohol dehydrogenase family</fullName>
    </submittedName>
</protein>
<keyword evidence="3" id="KW-1185">Reference proteome</keyword>
<dbReference type="InterPro" id="IPR036291">
    <property type="entry name" value="NAD(P)-bd_dom_sf"/>
</dbReference>
<dbReference type="InterPro" id="IPR002347">
    <property type="entry name" value="SDR_fam"/>
</dbReference>
<dbReference type="FunFam" id="3.40.50.720:FF:000084">
    <property type="entry name" value="Short-chain dehydrogenase reductase"/>
    <property type="match status" value="1"/>
</dbReference>
<reference evidence="3" key="1">
    <citation type="submission" date="2016-10" db="EMBL/GenBank/DDBJ databases">
        <authorList>
            <person name="Varghese N."/>
            <person name="Submissions S."/>
        </authorList>
    </citation>
    <scope>NUCLEOTIDE SEQUENCE [LARGE SCALE GENOMIC DNA]</scope>
    <source>
        <strain evidence="3">DSM 23920</strain>
    </source>
</reference>
<dbReference type="GO" id="GO:0032787">
    <property type="term" value="P:monocarboxylic acid metabolic process"/>
    <property type="evidence" value="ECO:0007669"/>
    <property type="project" value="UniProtKB-ARBA"/>
</dbReference>
<dbReference type="EMBL" id="FNRL01000009">
    <property type="protein sequence ID" value="SEA55169.1"/>
    <property type="molecule type" value="Genomic_DNA"/>
</dbReference>
<proteinExistence type="inferred from homology"/>
<dbReference type="InterPro" id="IPR020904">
    <property type="entry name" value="Sc_DH/Rdtase_CS"/>
</dbReference>
<dbReference type="PRINTS" id="PR00081">
    <property type="entry name" value="GDHRDH"/>
</dbReference>